<evidence type="ECO:0000256" key="4">
    <source>
        <dbReference type="ARBA" id="ARBA00022692"/>
    </source>
</evidence>
<accession>A0A4V6PLU6</accession>
<feature type="transmembrane region" description="Helical" evidence="7">
    <location>
        <begin position="245"/>
        <end position="267"/>
    </location>
</feature>
<comment type="caution">
    <text evidence="9">The sequence shown here is derived from an EMBL/GenBank/DDBJ whole genome shotgun (WGS) entry which is preliminary data.</text>
</comment>
<keyword evidence="3" id="KW-1003">Cell membrane</keyword>
<feature type="transmembrane region" description="Helical" evidence="7">
    <location>
        <begin position="134"/>
        <end position="156"/>
    </location>
</feature>
<feature type="transmembrane region" description="Helical" evidence="7">
    <location>
        <begin position="101"/>
        <end position="122"/>
    </location>
</feature>
<comment type="subcellular location">
    <subcellularLocation>
        <location evidence="1">Cell membrane</location>
        <topology evidence="1">Multi-pass membrane protein</topology>
    </subcellularLocation>
</comment>
<evidence type="ECO:0000313" key="10">
    <source>
        <dbReference type="Proteomes" id="UP000295238"/>
    </source>
</evidence>
<dbReference type="Pfam" id="PF07690">
    <property type="entry name" value="MFS_1"/>
    <property type="match status" value="1"/>
</dbReference>
<evidence type="ECO:0000259" key="8">
    <source>
        <dbReference type="PROSITE" id="PS50850"/>
    </source>
</evidence>
<keyword evidence="2" id="KW-0813">Transport</keyword>
<dbReference type="AlphaFoldDB" id="A0A4V6PLU6"/>
<feature type="transmembrane region" description="Helical" evidence="7">
    <location>
        <begin position="300"/>
        <end position="323"/>
    </location>
</feature>
<gene>
    <name evidence="9" type="ORF">E2F50_19955</name>
</gene>
<dbReference type="GO" id="GO:0005886">
    <property type="term" value="C:plasma membrane"/>
    <property type="evidence" value="ECO:0007669"/>
    <property type="project" value="UniProtKB-SubCell"/>
</dbReference>
<feature type="transmembrane region" description="Helical" evidence="7">
    <location>
        <begin position="76"/>
        <end position="95"/>
    </location>
</feature>
<feature type="transmembrane region" description="Helical" evidence="7">
    <location>
        <begin position="274"/>
        <end position="294"/>
    </location>
</feature>
<evidence type="ECO:0000313" key="9">
    <source>
        <dbReference type="EMBL" id="TDK31228.1"/>
    </source>
</evidence>
<dbReference type="Gene3D" id="1.20.1250.20">
    <property type="entry name" value="MFS general substrate transporter like domains"/>
    <property type="match status" value="1"/>
</dbReference>
<evidence type="ECO:0000256" key="5">
    <source>
        <dbReference type="ARBA" id="ARBA00022989"/>
    </source>
</evidence>
<keyword evidence="4 7" id="KW-0812">Transmembrane</keyword>
<feature type="transmembrane region" description="Helical" evidence="7">
    <location>
        <begin position="335"/>
        <end position="354"/>
    </location>
</feature>
<dbReference type="PROSITE" id="PS50850">
    <property type="entry name" value="MFS"/>
    <property type="match status" value="1"/>
</dbReference>
<dbReference type="PANTHER" id="PTHR23517:SF13">
    <property type="entry name" value="MAJOR FACILITATOR SUPERFAMILY MFS_1"/>
    <property type="match status" value="1"/>
</dbReference>
<evidence type="ECO:0000256" key="1">
    <source>
        <dbReference type="ARBA" id="ARBA00004651"/>
    </source>
</evidence>
<keyword evidence="6 7" id="KW-0472">Membrane</keyword>
<dbReference type="PANTHER" id="PTHR23517">
    <property type="entry name" value="RESISTANCE PROTEIN MDTM, PUTATIVE-RELATED-RELATED"/>
    <property type="match status" value="1"/>
</dbReference>
<keyword evidence="5 7" id="KW-1133">Transmembrane helix</keyword>
<feature type="transmembrane region" description="Helical" evidence="7">
    <location>
        <begin position="41"/>
        <end position="64"/>
    </location>
</feature>
<dbReference type="OrthoDB" id="9810492at2"/>
<reference evidence="9 10" key="1">
    <citation type="submission" date="2019-03" db="EMBL/GenBank/DDBJ databases">
        <title>Rhizobium sp. nov., an bacterium isolated from biocrust in Mu Us Desert.</title>
        <authorList>
            <person name="Lixiong L."/>
        </authorList>
    </citation>
    <scope>NUCLEOTIDE SEQUENCE [LARGE SCALE GENOMIC DNA]</scope>
    <source>
        <strain evidence="9 10">SPY-1</strain>
    </source>
</reference>
<dbReference type="RefSeq" id="WP_133317944.1">
    <property type="nucleotide sequence ID" value="NZ_SMTL01000007.1"/>
</dbReference>
<dbReference type="InterPro" id="IPR020846">
    <property type="entry name" value="MFS_dom"/>
</dbReference>
<dbReference type="InterPro" id="IPR011701">
    <property type="entry name" value="MFS"/>
</dbReference>
<name>A0A4V6PLU6_9HYPH</name>
<feature type="domain" description="Major facilitator superfamily (MFS) profile" evidence="8">
    <location>
        <begin position="9"/>
        <end position="390"/>
    </location>
</feature>
<dbReference type="InterPro" id="IPR050171">
    <property type="entry name" value="MFS_Transporters"/>
</dbReference>
<dbReference type="EMBL" id="SMTL01000007">
    <property type="protein sequence ID" value="TDK31228.1"/>
    <property type="molecule type" value="Genomic_DNA"/>
</dbReference>
<evidence type="ECO:0000256" key="7">
    <source>
        <dbReference type="SAM" id="Phobius"/>
    </source>
</evidence>
<protein>
    <submittedName>
        <fullName evidence="9">MFS transporter</fullName>
    </submittedName>
</protein>
<evidence type="ECO:0000256" key="2">
    <source>
        <dbReference type="ARBA" id="ARBA00022448"/>
    </source>
</evidence>
<evidence type="ECO:0000256" key="3">
    <source>
        <dbReference type="ARBA" id="ARBA00022475"/>
    </source>
</evidence>
<proteinExistence type="predicted"/>
<dbReference type="InterPro" id="IPR036259">
    <property type="entry name" value="MFS_trans_sf"/>
</dbReference>
<organism evidence="9 10">
    <name type="scientific">Rhizobium deserti</name>
    <dbReference type="NCBI Taxonomy" id="2547961"/>
    <lineage>
        <taxon>Bacteria</taxon>
        <taxon>Pseudomonadati</taxon>
        <taxon>Pseudomonadota</taxon>
        <taxon>Alphaproteobacteria</taxon>
        <taxon>Hyphomicrobiales</taxon>
        <taxon>Rhizobiaceae</taxon>
        <taxon>Rhizobium/Agrobacterium group</taxon>
        <taxon>Rhizobium</taxon>
    </lineage>
</organism>
<feature type="transmembrane region" description="Helical" evidence="7">
    <location>
        <begin position="168"/>
        <end position="186"/>
    </location>
</feature>
<keyword evidence="10" id="KW-1185">Reference proteome</keyword>
<feature type="transmembrane region" description="Helical" evidence="7">
    <location>
        <begin position="207"/>
        <end position="233"/>
    </location>
</feature>
<feature type="transmembrane region" description="Helical" evidence="7">
    <location>
        <begin position="12"/>
        <end position="35"/>
    </location>
</feature>
<dbReference type="Proteomes" id="UP000295238">
    <property type="component" value="Unassembled WGS sequence"/>
</dbReference>
<dbReference type="SUPFAM" id="SSF103473">
    <property type="entry name" value="MFS general substrate transporter"/>
    <property type="match status" value="1"/>
</dbReference>
<evidence type="ECO:0000256" key="6">
    <source>
        <dbReference type="ARBA" id="ARBA00023136"/>
    </source>
</evidence>
<dbReference type="GO" id="GO:0022857">
    <property type="term" value="F:transmembrane transporter activity"/>
    <property type="evidence" value="ECO:0007669"/>
    <property type="project" value="InterPro"/>
</dbReference>
<sequence length="404" mass="42395">MPGSLSKPLSFWVSAGVVAHTLWTSAAPAMVYPLYAQEWSLTPTVTTAIFAIYPIVVVAVLVLFGDVSDFIGRRTTMLLGLGSSIIGVFLFVIAPNVATLFVGRVFMGIGVGLSAGPSTAALQEFAGAGGVTRASSTTIIAQAVGFSCALLVGGFLVEYAPLPSRLTFVLLLVLLVALFAVSWFLPENKRDPDRHWRPRVPGVQREIRIFFIASSIAVMTAYAHGVIITSLGAQIAKELVRSSNVFVNGSVLALFAISLGIAGMFANRLEGSKAVMWGSVASIVGMFFLAAAVAQHSLLFFVPATAISGIGYALMVYGGLAIINPVTPENVRGGVMSALYLLAYLFTGLLAIALGKMATVIDIATATLLGAGIMVALCVMVILLVVRMNRVQSTHTEAFTSQGA</sequence>
<feature type="transmembrane region" description="Helical" evidence="7">
    <location>
        <begin position="360"/>
        <end position="386"/>
    </location>
</feature>